<evidence type="ECO:0000259" key="3">
    <source>
        <dbReference type="PROSITE" id="PS50217"/>
    </source>
</evidence>
<gene>
    <name evidence="4" type="ORF">CIMG_13671</name>
</gene>
<evidence type="ECO:0000256" key="1">
    <source>
        <dbReference type="SAM" id="Coils"/>
    </source>
</evidence>
<feature type="region of interest" description="Disordered" evidence="2">
    <location>
        <begin position="429"/>
        <end position="451"/>
    </location>
</feature>
<name>J3KAH2_COCIM</name>
<dbReference type="Gene3D" id="1.20.5.170">
    <property type="match status" value="1"/>
</dbReference>
<evidence type="ECO:0000256" key="2">
    <source>
        <dbReference type="SAM" id="MobiDB-lite"/>
    </source>
</evidence>
<dbReference type="RefSeq" id="XP_001243603.1">
    <property type="nucleotide sequence ID" value="XM_001243602.2"/>
</dbReference>
<reference evidence="5" key="1">
    <citation type="journal article" date="2009" name="Genome Res.">
        <title>Comparative genomic analyses of the human fungal pathogens Coccidioides and their relatives.</title>
        <authorList>
            <person name="Sharpton T.J."/>
            <person name="Stajich J.E."/>
            <person name="Rounsley S.D."/>
            <person name="Gardner M.J."/>
            <person name="Wortman J.R."/>
            <person name="Jordar V.S."/>
            <person name="Maiti R."/>
            <person name="Kodira C.D."/>
            <person name="Neafsey D.E."/>
            <person name="Zeng Q."/>
            <person name="Hung C.-Y."/>
            <person name="McMahan C."/>
            <person name="Muszewska A."/>
            <person name="Grynberg M."/>
            <person name="Mandel M.A."/>
            <person name="Kellner E.M."/>
            <person name="Barker B.M."/>
            <person name="Galgiani J.N."/>
            <person name="Orbach M.J."/>
            <person name="Kirkland T.N."/>
            <person name="Cole G.T."/>
            <person name="Henn M.R."/>
            <person name="Birren B.W."/>
            <person name="Taylor J.W."/>
        </authorList>
    </citation>
    <scope>NUCLEOTIDE SEQUENCE [LARGE SCALE GENOMIC DNA]</scope>
    <source>
        <strain evidence="5">RS</strain>
    </source>
</reference>
<dbReference type="Proteomes" id="UP000001261">
    <property type="component" value="Unassembled WGS sequence"/>
</dbReference>
<dbReference type="VEuPathDB" id="FungiDB:CIMG_13671"/>
<dbReference type="InterPro" id="IPR004827">
    <property type="entry name" value="bZIP"/>
</dbReference>
<organism evidence="4 5">
    <name type="scientific">Coccidioides immitis (strain RS)</name>
    <name type="common">Valley fever fungus</name>
    <dbReference type="NCBI Taxonomy" id="246410"/>
    <lineage>
        <taxon>Eukaryota</taxon>
        <taxon>Fungi</taxon>
        <taxon>Dikarya</taxon>
        <taxon>Ascomycota</taxon>
        <taxon>Pezizomycotina</taxon>
        <taxon>Eurotiomycetes</taxon>
        <taxon>Eurotiomycetidae</taxon>
        <taxon>Onygenales</taxon>
        <taxon>Onygenaceae</taxon>
        <taxon>Coccidioides</taxon>
    </lineage>
</organism>
<feature type="compositionally biased region" description="Low complexity" evidence="2">
    <location>
        <begin position="219"/>
        <end position="267"/>
    </location>
</feature>
<dbReference type="AlphaFoldDB" id="J3KAH2"/>
<dbReference type="OMA" id="PSHNYDM"/>
<feature type="region of interest" description="Disordered" evidence="2">
    <location>
        <begin position="217"/>
        <end position="286"/>
    </location>
</feature>
<dbReference type="Pfam" id="PF00170">
    <property type="entry name" value="bZIP_1"/>
    <property type="match status" value="1"/>
</dbReference>
<dbReference type="InterPro" id="IPR046347">
    <property type="entry name" value="bZIP_sf"/>
</dbReference>
<evidence type="ECO:0000313" key="5">
    <source>
        <dbReference type="Proteomes" id="UP000001261"/>
    </source>
</evidence>
<keyword evidence="5" id="KW-1185">Reference proteome</keyword>
<feature type="compositionally biased region" description="Polar residues" evidence="2">
    <location>
        <begin position="180"/>
        <end position="191"/>
    </location>
</feature>
<dbReference type="FunFam" id="1.20.5.170:FF:000031">
    <property type="entry name" value="BZIP transcription factor (MeaB)"/>
    <property type="match status" value="1"/>
</dbReference>
<keyword evidence="1" id="KW-0175">Coiled coil</keyword>
<dbReference type="SMART" id="SM00338">
    <property type="entry name" value="BRLZ"/>
    <property type="match status" value="1"/>
</dbReference>
<accession>J3KAH2</accession>
<dbReference type="STRING" id="246410.J3KAH2"/>
<dbReference type="OrthoDB" id="5571888at2759"/>
<dbReference type="EMBL" id="GG704916">
    <property type="protein sequence ID" value="EAS32020.3"/>
    <property type="molecule type" value="Genomic_DNA"/>
</dbReference>
<dbReference type="PANTHER" id="PTHR37616">
    <property type="entry name" value="BZIP TRANSCRIPTION FACTOR 60-LIKE"/>
    <property type="match status" value="1"/>
</dbReference>
<feature type="coiled-coil region" evidence="1">
    <location>
        <begin position="371"/>
        <end position="405"/>
    </location>
</feature>
<feature type="region of interest" description="Disordered" evidence="2">
    <location>
        <begin position="35"/>
        <end position="104"/>
    </location>
</feature>
<feature type="compositionally biased region" description="Polar residues" evidence="2">
    <location>
        <begin position="79"/>
        <end position="104"/>
    </location>
</feature>
<reference evidence="5" key="2">
    <citation type="journal article" date="2010" name="Genome Res.">
        <title>Population genomic sequencing of Coccidioides fungi reveals recent hybridization and transposon control.</title>
        <authorList>
            <person name="Neafsey D.E."/>
            <person name="Barker B.M."/>
            <person name="Sharpton T.J."/>
            <person name="Stajich J.E."/>
            <person name="Park D.J."/>
            <person name="Whiston E."/>
            <person name="Hung C.-Y."/>
            <person name="McMahan C."/>
            <person name="White J."/>
            <person name="Sykes S."/>
            <person name="Heiman D."/>
            <person name="Young S."/>
            <person name="Zeng Q."/>
            <person name="Abouelleil A."/>
            <person name="Aftuck L."/>
            <person name="Bessette D."/>
            <person name="Brown A."/>
            <person name="FitzGerald M."/>
            <person name="Lui A."/>
            <person name="Macdonald J.P."/>
            <person name="Priest M."/>
            <person name="Orbach M.J."/>
            <person name="Galgiani J.N."/>
            <person name="Kirkland T.N."/>
            <person name="Cole G.T."/>
            <person name="Birren B.W."/>
            <person name="Henn M.R."/>
            <person name="Taylor J.W."/>
            <person name="Rounsley S.D."/>
        </authorList>
    </citation>
    <scope>GENOME REANNOTATION</scope>
    <source>
        <strain evidence="5">RS</strain>
    </source>
</reference>
<sequence>MAATGELPMAISALSPAPNYTSCYDTSEMDNYINFEPIYPSPSLSPSAENKSSNPTPSSQPYQHSNAASPSPPSNSNAFGSNAQASQQLSFSAPSHQYGSYQQQTGLPMGGLANTMALNPAPGMSVGFNDPSFGPPDGFGLVNRHGDMFSMNSNSMFSFPNDSTDMDMESDNPAFPQGAMLSSQSSKTQFVDPNAVGGQELSPVAPSTQIGRVYPGIHQQQAARARAAQQQRQQEMLRRQQQQQQQQQQQRQQQQLAQGQPQPQVPHGHSRQPSRSQQGKVNRPVDPLVEERISRLLQQMRQSSVVIREEPSAMSNALPQPVKQKKDEQDMDEDERLLASEEGKKLSSKERRQLRNKVSARAFRSRRKEYIGQLEGEVTAKTNEANDLRLQNRALMEENARLTDLTRMLLSSPHFNSFLNDITVNGLPPSLQKQSSTPQAHAPTDIQNDVKPTPLPQDVQIQNPQTALPSIAEEHFDFASIDSGWNSGIDTNFSNPTVLAVMEVPESPTVDAEVFCGKSSFSVGPLPSEETKDLMPTISYPVLDNRKPEPGEQHLCPNTPVDVDENDPSLALYLDQPSYEPSDAEPFEDMFGGADLAKVFARFDLVVDSDFADQRSVDPIAVRRFERLRASIEGAYQRVTRVTSHLG</sequence>
<feature type="region of interest" description="Disordered" evidence="2">
    <location>
        <begin position="306"/>
        <end position="359"/>
    </location>
</feature>
<feature type="region of interest" description="Disordered" evidence="2">
    <location>
        <begin position="177"/>
        <end position="203"/>
    </location>
</feature>
<protein>
    <recommendedName>
        <fullName evidence="3">BZIP domain-containing protein</fullName>
    </recommendedName>
</protein>
<feature type="compositionally biased region" description="Basic and acidic residues" evidence="2">
    <location>
        <begin position="336"/>
        <end position="353"/>
    </location>
</feature>
<feature type="compositionally biased region" description="Polar residues" evidence="2">
    <location>
        <begin position="42"/>
        <end position="64"/>
    </location>
</feature>
<dbReference type="GeneID" id="24165298"/>
<dbReference type="InParanoid" id="J3KAH2"/>
<dbReference type="PROSITE" id="PS50217">
    <property type="entry name" value="BZIP"/>
    <property type="match status" value="1"/>
</dbReference>
<dbReference type="GO" id="GO:0003700">
    <property type="term" value="F:DNA-binding transcription factor activity"/>
    <property type="evidence" value="ECO:0007669"/>
    <property type="project" value="InterPro"/>
</dbReference>
<dbReference type="PANTHER" id="PTHR37616:SF2">
    <property type="entry name" value="BZIP DOMAIN-CONTAINING PROTEIN"/>
    <property type="match status" value="1"/>
</dbReference>
<feature type="compositionally biased region" description="Polar residues" evidence="2">
    <location>
        <begin position="271"/>
        <end position="280"/>
    </location>
</feature>
<dbReference type="SUPFAM" id="SSF57959">
    <property type="entry name" value="Leucine zipper domain"/>
    <property type="match status" value="1"/>
</dbReference>
<feature type="compositionally biased region" description="Low complexity" evidence="2">
    <location>
        <begin position="65"/>
        <end position="78"/>
    </location>
</feature>
<feature type="domain" description="BZIP" evidence="3">
    <location>
        <begin position="346"/>
        <end position="409"/>
    </location>
</feature>
<proteinExistence type="predicted"/>
<dbReference type="CDD" id="cd14810">
    <property type="entry name" value="bZIP_u1"/>
    <property type="match status" value="1"/>
</dbReference>
<evidence type="ECO:0000313" key="4">
    <source>
        <dbReference type="EMBL" id="EAS32020.3"/>
    </source>
</evidence>
<dbReference type="KEGG" id="cim:CIMG_13671"/>